<reference evidence="8 9" key="1">
    <citation type="journal article" date="2018" name="BMC Genomics">
        <title>Genomic evidence for intraspecific hybridization in a clonal and extremely halotolerant yeast.</title>
        <authorList>
            <person name="Gostincar C."/>
            <person name="Stajich J.E."/>
            <person name="Zupancic J."/>
            <person name="Zalar P."/>
            <person name="Gunde-Cimerman N."/>
        </authorList>
    </citation>
    <scope>NUCLEOTIDE SEQUENCE [LARGE SCALE GENOMIC DNA]</scope>
    <source>
        <strain evidence="7 9">EXF-120</strain>
        <strain evidence="6 8">EXF-562</strain>
    </source>
</reference>
<dbReference type="Proteomes" id="UP000280598">
    <property type="component" value="Unassembled WGS sequence"/>
</dbReference>
<keyword evidence="2 4" id="KW-0808">Transferase</keyword>
<proteinExistence type="inferred from homology"/>
<dbReference type="SUPFAM" id="SSF53335">
    <property type="entry name" value="S-adenosyl-L-methionine-dependent methyltransferases"/>
    <property type="match status" value="1"/>
</dbReference>
<dbReference type="InterPro" id="IPR021867">
    <property type="entry name" value="Bmt2/SAMTOR"/>
</dbReference>
<accession>A0A3M7HT08</accession>
<keyword evidence="4" id="KW-0539">Nucleus</keyword>
<keyword evidence="1 4" id="KW-0489">Methyltransferase</keyword>
<dbReference type="InterPro" id="IPR029063">
    <property type="entry name" value="SAM-dependent_MTases_sf"/>
</dbReference>
<feature type="region of interest" description="Disordered" evidence="5">
    <location>
        <begin position="1"/>
        <end position="43"/>
    </location>
</feature>
<feature type="binding site" evidence="4">
    <location>
        <position position="154"/>
    </location>
    <ligand>
        <name>S-adenosyl-L-methionine</name>
        <dbReference type="ChEBI" id="CHEBI:59789"/>
    </ligand>
</feature>
<protein>
    <recommendedName>
        <fullName evidence="4">25S rRNA adenine-N(1) methyltransferase</fullName>
        <ecNumber evidence="4">2.1.1.-</ecNumber>
    </recommendedName>
</protein>
<dbReference type="GO" id="GO:0016433">
    <property type="term" value="F:rRNA (adenine) methyltransferase activity"/>
    <property type="evidence" value="ECO:0007669"/>
    <property type="project" value="UniProtKB-UniRule"/>
</dbReference>
<gene>
    <name evidence="7" type="ORF">D0859_08977</name>
    <name evidence="6" type="ORF">D0860_01139</name>
</gene>
<dbReference type="HAMAP" id="MF_03044">
    <property type="entry name" value="BMT2"/>
    <property type="match status" value="1"/>
</dbReference>
<dbReference type="AlphaFoldDB" id="A0A3M7HT08"/>
<dbReference type="EMBL" id="QWIT01000271">
    <property type="protein sequence ID" value="RMZ26963.1"/>
    <property type="molecule type" value="Genomic_DNA"/>
</dbReference>
<dbReference type="PANTHER" id="PTHR21008">
    <property type="entry name" value="S-ADENOSYLMETHIONINE SENSOR UPSTREAM OF MTORC1-RELATED"/>
    <property type="match status" value="1"/>
</dbReference>
<dbReference type="GO" id="GO:0005730">
    <property type="term" value="C:nucleolus"/>
    <property type="evidence" value="ECO:0007669"/>
    <property type="project" value="UniProtKB-SubCell"/>
</dbReference>
<sequence>MSKSKKPTATRKLGAAASFPRKNGASGISKGRPPLAKKPTAALSAERTRQLIRTHHQLNKELAKADALGDHEGVTELKKRIEELGGLESYQQASIQGQAKDRGGDSSVVLMEWLKSMSNSTQADSSKLRLLEVGALSTKNACSKSVMFDIERIDLNSQAEGIKQQDFMDRPLPSSNSERFDIISLSLVLNYVPDAEGRGEMLRRTCQFLRTEGSTAPANDTKTPFPALFLVLPAPCIFNSRYMNEERLMCIMASLGYILLRFKHTHKLIYTLWQLRDEPTPDSQSFHKEEVNPGGNRNNFSVVLRPS</sequence>
<comment type="subcellular location">
    <subcellularLocation>
        <location evidence="4">Nucleus</location>
        <location evidence="4">Nucleolus</location>
    </subcellularLocation>
</comment>
<evidence type="ECO:0000256" key="5">
    <source>
        <dbReference type="SAM" id="MobiDB-lite"/>
    </source>
</evidence>
<evidence type="ECO:0000256" key="3">
    <source>
        <dbReference type="ARBA" id="ARBA00022691"/>
    </source>
</evidence>
<dbReference type="Proteomes" id="UP000281677">
    <property type="component" value="Unassembled WGS sequence"/>
</dbReference>
<evidence type="ECO:0000313" key="8">
    <source>
        <dbReference type="Proteomes" id="UP000280598"/>
    </source>
</evidence>
<feature type="binding site" evidence="4">
    <location>
        <position position="134"/>
    </location>
    <ligand>
        <name>S-adenosyl-L-methionine</name>
        <dbReference type="ChEBI" id="CHEBI:59789"/>
    </ligand>
</feature>
<keyword evidence="3 4" id="KW-0949">S-adenosyl-L-methionine</keyword>
<dbReference type="PANTHER" id="PTHR21008:SF1">
    <property type="entry name" value="25S RRNA (ADENINE(2142)-N(1))-METHYLTRANSFERASE"/>
    <property type="match status" value="1"/>
</dbReference>
<comment type="function">
    <text evidence="4">S-adenosyl-L-methionine-dependent methyltransferase that specifically methylates the N(1) position of an adenine present in helix 65 in 25S rRNA.</text>
</comment>
<evidence type="ECO:0000313" key="7">
    <source>
        <dbReference type="EMBL" id="RMZ26963.1"/>
    </source>
</evidence>
<name>A0A3M7HT08_HORWE</name>
<evidence type="ECO:0000313" key="9">
    <source>
        <dbReference type="Proteomes" id="UP000281677"/>
    </source>
</evidence>
<evidence type="ECO:0000256" key="2">
    <source>
        <dbReference type="ARBA" id="ARBA00022679"/>
    </source>
</evidence>
<dbReference type="VEuPathDB" id="FungiDB:BTJ68_04238"/>
<dbReference type="OrthoDB" id="5954793at2759"/>
<dbReference type="EC" id="2.1.1.-" evidence="4"/>
<comment type="caution">
    <text evidence="6">The sequence shown here is derived from an EMBL/GenBank/DDBJ whole genome shotgun (WGS) entry which is preliminary data.</text>
</comment>
<dbReference type="Pfam" id="PF11968">
    <property type="entry name" value="Bmt2"/>
    <property type="match status" value="1"/>
</dbReference>
<evidence type="ECO:0000313" key="6">
    <source>
        <dbReference type="EMBL" id="RMZ16286.1"/>
    </source>
</evidence>
<comment type="similarity">
    <text evidence="4">Belongs to the BMT2 family.</text>
</comment>
<evidence type="ECO:0000256" key="1">
    <source>
        <dbReference type="ARBA" id="ARBA00022603"/>
    </source>
</evidence>
<dbReference type="EMBL" id="QWIS01000012">
    <property type="protein sequence ID" value="RMZ16286.1"/>
    <property type="molecule type" value="Genomic_DNA"/>
</dbReference>
<evidence type="ECO:0000256" key="4">
    <source>
        <dbReference type="HAMAP-Rule" id="MF_03044"/>
    </source>
</evidence>
<organism evidence="6 8">
    <name type="scientific">Hortaea werneckii</name>
    <name type="common">Black yeast</name>
    <name type="synonym">Cladosporium werneckii</name>
    <dbReference type="NCBI Taxonomy" id="91943"/>
    <lineage>
        <taxon>Eukaryota</taxon>
        <taxon>Fungi</taxon>
        <taxon>Dikarya</taxon>
        <taxon>Ascomycota</taxon>
        <taxon>Pezizomycotina</taxon>
        <taxon>Dothideomycetes</taxon>
        <taxon>Dothideomycetidae</taxon>
        <taxon>Mycosphaerellales</taxon>
        <taxon>Teratosphaeriaceae</taxon>
        <taxon>Hortaea</taxon>
    </lineage>
</organism>